<keyword evidence="3" id="KW-1185">Reference proteome</keyword>
<dbReference type="AlphaFoldDB" id="A0A7C9MR97"/>
<accession>A0A7C9MR97</accession>
<dbReference type="SUPFAM" id="SSF52540">
    <property type="entry name" value="P-loop containing nucleoside triphosphate hydrolases"/>
    <property type="match status" value="1"/>
</dbReference>
<dbReference type="PIRSF" id="PIRSF009320">
    <property type="entry name" value="Nuc_binding_HP_1000"/>
    <property type="match status" value="1"/>
</dbReference>
<organism evidence="2 3">
    <name type="scientific">Solidesulfovibrio aerotolerans</name>
    <dbReference type="NCBI Taxonomy" id="295255"/>
    <lineage>
        <taxon>Bacteria</taxon>
        <taxon>Pseudomonadati</taxon>
        <taxon>Thermodesulfobacteriota</taxon>
        <taxon>Desulfovibrionia</taxon>
        <taxon>Desulfovibrionales</taxon>
        <taxon>Desulfovibrionaceae</taxon>
        <taxon>Solidesulfovibrio</taxon>
    </lineage>
</organism>
<evidence type="ECO:0000313" key="2">
    <source>
        <dbReference type="EMBL" id="MYL85352.1"/>
    </source>
</evidence>
<dbReference type="InterPro" id="IPR050678">
    <property type="entry name" value="DNA_Partitioning_ATPase"/>
</dbReference>
<dbReference type="OrthoDB" id="9815116at2"/>
<name>A0A7C9MR97_9BACT</name>
<dbReference type="Pfam" id="PF13614">
    <property type="entry name" value="AAA_31"/>
    <property type="match status" value="1"/>
</dbReference>
<gene>
    <name evidence="2" type="ORF">GTA51_19860</name>
</gene>
<dbReference type="PANTHER" id="PTHR13696">
    <property type="entry name" value="P-LOOP CONTAINING NUCLEOSIDE TRIPHOSPHATE HYDROLASE"/>
    <property type="match status" value="1"/>
</dbReference>
<proteinExistence type="predicted"/>
<reference evidence="2 3" key="1">
    <citation type="submission" date="2020-01" db="EMBL/GenBank/DDBJ databases">
        <title>Genome sequence of Desulfovibrio aerotolerans DSM 16695(T).</title>
        <authorList>
            <person name="Karnachuk O."/>
            <person name="Avakyan M."/>
            <person name="Mardanov A."/>
            <person name="Kadnikov V."/>
            <person name="Ravin N."/>
        </authorList>
    </citation>
    <scope>NUCLEOTIDE SEQUENCE [LARGE SCALE GENOMIC DNA]</scope>
    <source>
        <strain evidence="2 3">DSM 16695</strain>
    </source>
</reference>
<dbReference type="EMBL" id="WVUD01000082">
    <property type="protein sequence ID" value="MYL85352.1"/>
    <property type="molecule type" value="Genomic_DNA"/>
</dbReference>
<evidence type="ECO:0000313" key="3">
    <source>
        <dbReference type="Proteomes" id="UP000482487"/>
    </source>
</evidence>
<dbReference type="Proteomes" id="UP000482487">
    <property type="component" value="Unassembled WGS sequence"/>
</dbReference>
<protein>
    <submittedName>
        <fullName evidence="2">AAA family ATPase</fullName>
    </submittedName>
</protein>
<dbReference type="InterPro" id="IPR027417">
    <property type="entry name" value="P-loop_NTPase"/>
</dbReference>
<sequence length="257" mass="28348">MGKVFAVVNNKGGVGKTTITLNLAHSLANKGVSVLVVDLDNQCNATSNFFPTAPDATLYELLDGEGIDPNKCVYPTQYDRVHFLPNTEDSGSLEPELLARDDKGYQLLNQRLRSYAINRFDFTLLDCPPNLGLFSLQAMAAADFVICPVTGGSRYATAGLDKTIRTIKYVQEEVNPNLRFLRLILNQVDRREGVDRAFVAGILEDYEGLVFETMIPRCTAVKQSEALKQTVLRAAPKSAAASKFRKLATELIDLLQE</sequence>
<feature type="domain" description="AAA" evidence="1">
    <location>
        <begin position="3"/>
        <end position="179"/>
    </location>
</feature>
<dbReference type="Gene3D" id="3.40.50.300">
    <property type="entry name" value="P-loop containing nucleotide triphosphate hydrolases"/>
    <property type="match status" value="1"/>
</dbReference>
<dbReference type="CDD" id="cd02042">
    <property type="entry name" value="ParAB_family"/>
    <property type="match status" value="1"/>
</dbReference>
<evidence type="ECO:0000259" key="1">
    <source>
        <dbReference type="Pfam" id="PF13614"/>
    </source>
</evidence>
<dbReference type="PANTHER" id="PTHR13696:SF99">
    <property type="entry name" value="COBYRINIC ACID AC-DIAMIDE SYNTHASE"/>
    <property type="match status" value="1"/>
</dbReference>
<dbReference type="RefSeq" id="WP_160964229.1">
    <property type="nucleotide sequence ID" value="NZ_WVUD01000082.1"/>
</dbReference>
<dbReference type="InterPro" id="IPR025669">
    <property type="entry name" value="AAA_dom"/>
</dbReference>
<comment type="caution">
    <text evidence="2">The sequence shown here is derived from an EMBL/GenBank/DDBJ whole genome shotgun (WGS) entry which is preliminary data.</text>
</comment>